<dbReference type="SUPFAM" id="SSF48317">
    <property type="entry name" value="Acid phosphatase/Vanadium-dependent haloperoxidase"/>
    <property type="match status" value="1"/>
</dbReference>
<keyword evidence="7" id="KW-1185">Reference proteome</keyword>
<accession>A0A1I4UJI9</accession>
<name>A0A1I4UJI9_9GAMM</name>
<dbReference type="EMBL" id="FOVC01000001">
    <property type="protein sequence ID" value="SFM89126.1"/>
    <property type="molecule type" value="Genomic_DNA"/>
</dbReference>
<dbReference type="Proteomes" id="UP000242222">
    <property type="component" value="Unassembled WGS sequence"/>
</dbReference>
<feature type="transmembrane region" description="Helical" evidence="4">
    <location>
        <begin position="109"/>
        <end position="133"/>
    </location>
</feature>
<proteinExistence type="predicted"/>
<sequence>MSTRHDSLYPEVPGSCIISLLLSFPSLTYLAVSITHYLARYIEEAEEGKAMESLNRALFLWINATPNSPHWLVVLAIFAARALIAVVPGLIIALWLWGPQNQLSAQRVLVLKTGIALVYAMAIAWCLSMLFPHPRPFAIGIGYQMLPHIADNSYPSNHGTAIFTCALAFLFWHRLWSGMVLMVIGMLIAWSRIYLGVHWPMDMLGGFMVGCLGCLFSQLAWRLYGNTLLKYCGLLYKVIFAIPIRKGWVRD</sequence>
<dbReference type="SMART" id="SM00014">
    <property type="entry name" value="acidPPc"/>
    <property type="match status" value="1"/>
</dbReference>
<dbReference type="NCBIfam" id="NF008813">
    <property type="entry name" value="PRK11837.1"/>
    <property type="match status" value="1"/>
</dbReference>
<reference evidence="7" key="1">
    <citation type="submission" date="2016-10" db="EMBL/GenBank/DDBJ databases">
        <authorList>
            <person name="Varghese N."/>
            <person name="Submissions S."/>
        </authorList>
    </citation>
    <scope>NUCLEOTIDE SEQUENCE [LARGE SCALE GENOMIC DNA]</scope>
    <source>
        <strain evidence="7">N6PO6</strain>
    </source>
</reference>
<dbReference type="EC" id="3.6.1.27" evidence="1"/>
<keyword evidence="4" id="KW-0472">Membrane</keyword>
<dbReference type="PANTHER" id="PTHR14969">
    <property type="entry name" value="SPHINGOSINE-1-PHOSPHATE PHOSPHOHYDROLASE"/>
    <property type="match status" value="1"/>
</dbReference>
<evidence type="ECO:0000256" key="1">
    <source>
        <dbReference type="ARBA" id="ARBA00012374"/>
    </source>
</evidence>
<evidence type="ECO:0000259" key="5">
    <source>
        <dbReference type="SMART" id="SM00014"/>
    </source>
</evidence>
<dbReference type="GO" id="GO:0050380">
    <property type="term" value="F:undecaprenyl-diphosphatase activity"/>
    <property type="evidence" value="ECO:0007669"/>
    <property type="project" value="UniProtKB-EC"/>
</dbReference>
<evidence type="ECO:0000256" key="3">
    <source>
        <dbReference type="ARBA" id="ARBA00047594"/>
    </source>
</evidence>
<evidence type="ECO:0000256" key="4">
    <source>
        <dbReference type="SAM" id="Phobius"/>
    </source>
</evidence>
<protein>
    <recommendedName>
        <fullName evidence="1">undecaprenyl-diphosphate phosphatase</fullName>
        <ecNumber evidence="1">3.6.1.27</ecNumber>
    </recommendedName>
    <alternativeName>
        <fullName evidence="2">Undecaprenyl pyrophosphate phosphatase</fullName>
    </alternativeName>
</protein>
<dbReference type="Pfam" id="PF01569">
    <property type="entry name" value="PAP2"/>
    <property type="match status" value="1"/>
</dbReference>
<comment type="catalytic activity">
    <reaction evidence="3">
        <text>di-trans,octa-cis-undecaprenyl diphosphate + H2O = di-trans,octa-cis-undecaprenyl phosphate + phosphate + H(+)</text>
        <dbReference type="Rhea" id="RHEA:28094"/>
        <dbReference type="ChEBI" id="CHEBI:15377"/>
        <dbReference type="ChEBI" id="CHEBI:15378"/>
        <dbReference type="ChEBI" id="CHEBI:43474"/>
        <dbReference type="ChEBI" id="CHEBI:58405"/>
        <dbReference type="ChEBI" id="CHEBI:60392"/>
        <dbReference type="EC" id="3.6.1.27"/>
    </reaction>
</comment>
<dbReference type="CDD" id="cd03385">
    <property type="entry name" value="PAP2_BcrC_like"/>
    <property type="match status" value="1"/>
</dbReference>
<dbReference type="InterPro" id="IPR033879">
    <property type="entry name" value="UPP_Pase"/>
</dbReference>
<gene>
    <name evidence="6" type="ORF">SAMN05216516_101167</name>
</gene>
<dbReference type="AlphaFoldDB" id="A0A1I4UJI9"/>
<evidence type="ECO:0000313" key="6">
    <source>
        <dbReference type="EMBL" id="SFM89126.1"/>
    </source>
</evidence>
<dbReference type="PANTHER" id="PTHR14969:SF13">
    <property type="entry name" value="AT30094P"/>
    <property type="match status" value="1"/>
</dbReference>
<dbReference type="GO" id="GO:0005886">
    <property type="term" value="C:plasma membrane"/>
    <property type="evidence" value="ECO:0007669"/>
    <property type="project" value="InterPro"/>
</dbReference>
<feature type="domain" description="Phosphatidic acid phosphatase type 2/haloperoxidase" evidence="5">
    <location>
        <begin position="113"/>
        <end position="218"/>
    </location>
</feature>
<dbReference type="Gene3D" id="1.20.144.10">
    <property type="entry name" value="Phosphatidic acid phosphatase type 2/haloperoxidase"/>
    <property type="match status" value="1"/>
</dbReference>
<dbReference type="InterPro" id="IPR036938">
    <property type="entry name" value="PAP2/HPO_sf"/>
</dbReference>
<evidence type="ECO:0000313" key="7">
    <source>
        <dbReference type="Proteomes" id="UP000242222"/>
    </source>
</evidence>
<feature type="transmembrane region" description="Helical" evidence="4">
    <location>
        <begin position="12"/>
        <end position="32"/>
    </location>
</feature>
<feature type="transmembrane region" description="Helical" evidence="4">
    <location>
        <begin position="71"/>
        <end position="97"/>
    </location>
</feature>
<keyword evidence="4" id="KW-1133">Transmembrane helix</keyword>
<organism evidence="6 7">
    <name type="scientific">Izhakiella capsodis</name>
    <dbReference type="NCBI Taxonomy" id="1367852"/>
    <lineage>
        <taxon>Bacteria</taxon>
        <taxon>Pseudomonadati</taxon>
        <taxon>Pseudomonadota</taxon>
        <taxon>Gammaproteobacteria</taxon>
        <taxon>Enterobacterales</taxon>
        <taxon>Erwiniaceae</taxon>
        <taxon>Izhakiella</taxon>
    </lineage>
</organism>
<keyword evidence="4" id="KW-0812">Transmembrane</keyword>
<feature type="transmembrane region" description="Helical" evidence="4">
    <location>
        <begin position="179"/>
        <end position="197"/>
    </location>
</feature>
<evidence type="ECO:0000256" key="2">
    <source>
        <dbReference type="ARBA" id="ARBA00032707"/>
    </source>
</evidence>
<feature type="transmembrane region" description="Helical" evidence="4">
    <location>
        <begin position="203"/>
        <end position="221"/>
    </location>
</feature>
<dbReference type="STRING" id="1367852.SAMN05216516_101167"/>
<dbReference type="InterPro" id="IPR000326">
    <property type="entry name" value="PAP2/HPO"/>
</dbReference>